<dbReference type="AlphaFoldDB" id="A0AAW0DNI5"/>
<reference evidence="1 2" key="1">
    <citation type="journal article" date="2024" name="J Genomics">
        <title>Draft genome sequencing and assembly of Favolaschia claudopus CIRM-BRFM 2984 isolated from oak limbs.</title>
        <authorList>
            <person name="Navarro D."/>
            <person name="Drula E."/>
            <person name="Chaduli D."/>
            <person name="Cazenave R."/>
            <person name="Ahrendt S."/>
            <person name="Wang J."/>
            <person name="Lipzen A."/>
            <person name="Daum C."/>
            <person name="Barry K."/>
            <person name="Grigoriev I.V."/>
            <person name="Favel A."/>
            <person name="Rosso M.N."/>
            <person name="Martin F."/>
        </authorList>
    </citation>
    <scope>NUCLEOTIDE SEQUENCE [LARGE SCALE GENOMIC DNA]</scope>
    <source>
        <strain evidence="1 2">CIRM-BRFM 2984</strain>
    </source>
</reference>
<proteinExistence type="predicted"/>
<comment type="caution">
    <text evidence="1">The sequence shown here is derived from an EMBL/GenBank/DDBJ whole genome shotgun (WGS) entry which is preliminary data.</text>
</comment>
<protein>
    <submittedName>
        <fullName evidence="1">Uncharacterized protein</fullName>
    </submittedName>
</protein>
<dbReference type="EMBL" id="JAWWNJ010000006">
    <property type="protein sequence ID" value="KAK7054078.1"/>
    <property type="molecule type" value="Genomic_DNA"/>
</dbReference>
<accession>A0AAW0DNI5</accession>
<keyword evidence="2" id="KW-1185">Reference proteome</keyword>
<feature type="non-terminal residue" evidence="1">
    <location>
        <position position="1"/>
    </location>
</feature>
<name>A0AAW0DNI5_9AGAR</name>
<evidence type="ECO:0000313" key="2">
    <source>
        <dbReference type="Proteomes" id="UP001362999"/>
    </source>
</evidence>
<evidence type="ECO:0000313" key="1">
    <source>
        <dbReference type="EMBL" id="KAK7054078.1"/>
    </source>
</evidence>
<organism evidence="1 2">
    <name type="scientific">Favolaschia claudopus</name>
    <dbReference type="NCBI Taxonomy" id="2862362"/>
    <lineage>
        <taxon>Eukaryota</taxon>
        <taxon>Fungi</taxon>
        <taxon>Dikarya</taxon>
        <taxon>Basidiomycota</taxon>
        <taxon>Agaricomycotina</taxon>
        <taxon>Agaricomycetes</taxon>
        <taxon>Agaricomycetidae</taxon>
        <taxon>Agaricales</taxon>
        <taxon>Marasmiineae</taxon>
        <taxon>Mycenaceae</taxon>
        <taxon>Favolaschia</taxon>
    </lineage>
</organism>
<sequence length="122" mass="13648">IGDTAPLLATIHENEFLSSTVTFSGRENSHVQMATTTQGYLSTWPIELRALGGRKMSWKYEHLAEGDNNIMLFDSETGEVIATANDNYLTLNKELRHDVVHELVITGTAALFMLMHLMPQDL</sequence>
<dbReference type="Proteomes" id="UP001362999">
    <property type="component" value="Unassembled WGS sequence"/>
</dbReference>
<feature type="non-terminal residue" evidence="1">
    <location>
        <position position="122"/>
    </location>
</feature>
<gene>
    <name evidence="1" type="ORF">R3P38DRAFT_2484086</name>
</gene>